<evidence type="ECO:0000313" key="1">
    <source>
        <dbReference type="EMBL" id="CCD34544.1"/>
    </source>
</evidence>
<reference evidence="2" key="1">
    <citation type="journal article" date="2011" name="PLoS Genet.">
        <title>Genomic analysis of the necrotrophic fungal pathogens Sclerotinia sclerotiorum and Botrytis cinerea.</title>
        <authorList>
            <person name="Amselem J."/>
            <person name="Cuomo C.A."/>
            <person name="van Kan J.A."/>
            <person name="Viaud M."/>
            <person name="Benito E.P."/>
            <person name="Couloux A."/>
            <person name="Coutinho P.M."/>
            <person name="de Vries R.P."/>
            <person name="Dyer P.S."/>
            <person name="Fillinger S."/>
            <person name="Fournier E."/>
            <person name="Gout L."/>
            <person name="Hahn M."/>
            <person name="Kohn L."/>
            <person name="Lapalu N."/>
            <person name="Plummer K.M."/>
            <person name="Pradier J.M."/>
            <person name="Quevillon E."/>
            <person name="Sharon A."/>
            <person name="Simon A."/>
            <person name="ten Have A."/>
            <person name="Tudzynski B."/>
            <person name="Tudzynski P."/>
            <person name="Wincker P."/>
            <person name="Andrew M."/>
            <person name="Anthouard V."/>
            <person name="Beever R.E."/>
            <person name="Beffa R."/>
            <person name="Benoit I."/>
            <person name="Bouzid O."/>
            <person name="Brault B."/>
            <person name="Chen Z."/>
            <person name="Choquer M."/>
            <person name="Collemare J."/>
            <person name="Cotton P."/>
            <person name="Danchin E.G."/>
            <person name="Da Silva C."/>
            <person name="Gautier A."/>
            <person name="Giraud C."/>
            <person name="Giraud T."/>
            <person name="Gonzalez C."/>
            <person name="Grossetete S."/>
            <person name="Guldener U."/>
            <person name="Henrissat B."/>
            <person name="Howlett B.J."/>
            <person name="Kodira C."/>
            <person name="Kretschmer M."/>
            <person name="Lappartient A."/>
            <person name="Leroch M."/>
            <person name="Levis C."/>
            <person name="Mauceli E."/>
            <person name="Neuveglise C."/>
            <person name="Oeser B."/>
            <person name="Pearson M."/>
            <person name="Poulain J."/>
            <person name="Poussereau N."/>
            <person name="Quesneville H."/>
            <person name="Rascle C."/>
            <person name="Schumacher J."/>
            <person name="Segurens B."/>
            <person name="Sexton A."/>
            <person name="Silva E."/>
            <person name="Sirven C."/>
            <person name="Soanes D.M."/>
            <person name="Talbot N.J."/>
            <person name="Templeton M."/>
            <person name="Yandava C."/>
            <person name="Yarden O."/>
            <person name="Zeng Q."/>
            <person name="Rollins J.A."/>
            <person name="Lebrun M.H."/>
            <person name="Dickman M."/>
        </authorList>
    </citation>
    <scope>NUCLEOTIDE SEQUENCE [LARGE SCALE GENOMIC DNA]</scope>
    <source>
        <strain evidence="2">T4</strain>
    </source>
</reference>
<evidence type="ECO:0000313" key="2">
    <source>
        <dbReference type="Proteomes" id="UP000008177"/>
    </source>
</evidence>
<name>G2YBF3_BOTF4</name>
<dbReference type="HOGENOM" id="CLU_2061144_0_0_1"/>
<protein>
    <submittedName>
        <fullName evidence="1">Uncharacterized protein</fullName>
    </submittedName>
</protein>
<dbReference type="Proteomes" id="UP000008177">
    <property type="component" value="Unplaced contigs"/>
</dbReference>
<accession>G2YBF3</accession>
<sequence>MDFMASCSSPSQFVVQSLSSLKSTGIIDILMPHGIMLLSRMDRDDPLPNGPEEMKRGIKRQLIDVEWDIRPLLFGKISSYRHGVGFDIYFPKSCMRWGAASSVGRVNSRAALWRLYRVY</sequence>
<dbReference type="EMBL" id="FQ790311">
    <property type="protein sequence ID" value="CCD34544.1"/>
    <property type="molecule type" value="Genomic_DNA"/>
</dbReference>
<dbReference type="AlphaFoldDB" id="G2YBF3"/>
<dbReference type="InParanoid" id="G2YBF3"/>
<organism evidence="1 2">
    <name type="scientific">Botryotinia fuckeliana (strain T4)</name>
    <name type="common">Noble rot fungus</name>
    <name type="synonym">Botrytis cinerea</name>
    <dbReference type="NCBI Taxonomy" id="999810"/>
    <lineage>
        <taxon>Eukaryota</taxon>
        <taxon>Fungi</taxon>
        <taxon>Dikarya</taxon>
        <taxon>Ascomycota</taxon>
        <taxon>Pezizomycotina</taxon>
        <taxon>Leotiomycetes</taxon>
        <taxon>Helotiales</taxon>
        <taxon>Sclerotiniaceae</taxon>
        <taxon>Botrytis</taxon>
    </lineage>
</organism>
<gene>
    <name evidence="1" type="ORF">BofuT4_P102450.1</name>
</gene>
<proteinExistence type="predicted"/>